<gene>
    <name evidence="1" type="ORF">GCM10009125_03850</name>
</gene>
<dbReference type="EMBL" id="BAAAFN010000006">
    <property type="protein sequence ID" value="GAA0218168.1"/>
    <property type="molecule type" value="Genomic_DNA"/>
</dbReference>
<reference evidence="1 2" key="1">
    <citation type="journal article" date="2019" name="Int. J. Syst. Evol. Microbiol.">
        <title>The Global Catalogue of Microorganisms (GCM) 10K type strain sequencing project: providing services to taxonomists for standard genome sequencing and annotation.</title>
        <authorList>
            <consortium name="The Broad Institute Genomics Platform"/>
            <consortium name="The Broad Institute Genome Sequencing Center for Infectious Disease"/>
            <person name="Wu L."/>
            <person name="Ma J."/>
        </authorList>
    </citation>
    <scope>NUCLEOTIDE SEQUENCE [LARGE SCALE GENOMIC DNA]</scope>
    <source>
        <strain evidence="1 2">JCM 16240</strain>
    </source>
</reference>
<evidence type="ECO:0000313" key="2">
    <source>
        <dbReference type="Proteomes" id="UP001501176"/>
    </source>
</evidence>
<evidence type="ECO:0000313" key="1">
    <source>
        <dbReference type="EMBL" id="GAA0218168.1"/>
    </source>
</evidence>
<organism evidence="1 2">
    <name type="scientific">Castellaniella daejeonensis</name>
    <dbReference type="NCBI Taxonomy" id="659013"/>
    <lineage>
        <taxon>Bacteria</taxon>
        <taxon>Pseudomonadati</taxon>
        <taxon>Pseudomonadota</taxon>
        <taxon>Betaproteobacteria</taxon>
        <taxon>Burkholderiales</taxon>
        <taxon>Alcaligenaceae</taxon>
        <taxon>Castellaniella</taxon>
    </lineage>
</organism>
<dbReference type="Proteomes" id="UP001501176">
    <property type="component" value="Unassembled WGS sequence"/>
</dbReference>
<accession>A0ABN0TCH3</accession>
<proteinExistence type="predicted"/>
<comment type="caution">
    <text evidence="1">The sequence shown here is derived from an EMBL/GenBank/DDBJ whole genome shotgun (WGS) entry which is preliminary data.</text>
</comment>
<name>A0ABN0TCH3_9BURK</name>
<protein>
    <submittedName>
        <fullName evidence="1">Uncharacterized protein</fullName>
    </submittedName>
</protein>
<sequence>MEMVRRSGIDRNGIGQAGLVDEVLEHALGCGGAADIARTDKKYLMHDGESVRENPEIGKHFLWKTAKKPDI</sequence>
<keyword evidence="2" id="KW-1185">Reference proteome</keyword>